<keyword evidence="2" id="KW-1185">Reference proteome</keyword>
<evidence type="ECO:0008006" key="3">
    <source>
        <dbReference type="Google" id="ProtNLM"/>
    </source>
</evidence>
<protein>
    <recommendedName>
        <fullName evidence="3">Lipoprotein</fullName>
    </recommendedName>
</protein>
<reference evidence="2" key="1">
    <citation type="journal article" date="2019" name="Int. J. Syst. Evol. Microbiol.">
        <title>The Global Catalogue of Microorganisms (GCM) 10K type strain sequencing project: providing services to taxonomists for standard genome sequencing and annotation.</title>
        <authorList>
            <consortium name="The Broad Institute Genomics Platform"/>
            <consortium name="The Broad Institute Genome Sequencing Center for Infectious Disease"/>
            <person name="Wu L."/>
            <person name="Ma J."/>
        </authorList>
    </citation>
    <scope>NUCLEOTIDE SEQUENCE [LARGE SCALE GENOMIC DNA]</scope>
    <source>
        <strain evidence="2">CCUG 46385</strain>
    </source>
</reference>
<organism evidence="1 2">
    <name type="scientific">Filifactor villosus</name>
    <dbReference type="NCBI Taxonomy" id="29374"/>
    <lineage>
        <taxon>Bacteria</taxon>
        <taxon>Bacillati</taxon>
        <taxon>Bacillota</taxon>
        <taxon>Clostridia</taxon>
        <taxon>Peptostreptococcales</taxon>
        <taxon>Filifactoraceae</taxon>
        <taxon>Filifactor</taxon>
    </lineage>
</organism>
<accession>A0ABV9QIT8</accession>
<dbReference type="Proteomes" id="UP001595916">
    <property type="component" value="Unassembled WGS sequence"/>
</dbReference>
<sequence>MKNSFILVVLTIVLFTTTSCFQKEIDDKNVYLGLKVEIVSVDKNNEVLTVVGVDDDKKFFPSEVQIDCSNLEDNSKIVEIKSISEIRFLTFESLKVKDLIKINISDYELREIDEKGIGKVKQIEVLNNN</sequence>
<evidence type="ECO:0000313" key="1">
    <source>
        <dbReference type="EMBL" id="MFC4803912.1"/>
    </source>
</evidence>
<dbReference type="EMBL" id="JBHSHL010000007">
    <property type="protein sequence ID" value="MFC4803912.1"/>
    <property type="molecule type" value="Genomic_DNA"/>
</dbReference>
<dbReference type="PROSITE" id="PS51257">
    <property type="entry name" value="PROKAR_LIPOPROTEIN"/>
    <property type="match status" value="1"/>
</dbReference>
<comment type="caution">
    <text evidence="1">The sequence shown here is derived from an EMBL/GenBank/DDBJ whole genome shotgun (WGS) entry which is preliminary data.</text>
</comment>
<name>A0ABV9QIT8_9FIRM</name>
<evidence type="ECO:0000313" key="2">
    <source>
        <dbReference type="Proteomes" id="UP001595916"/>
    </source>
</evidence>
<proteinExistence type="predicted"/>
<dbReference type="RefSeq" id="WP_379787383.1">
    <property type="nucleotide sequence ID" value="NZ_JBHSHL010000007.1"/>
</dbReference>
<gene>
    <name evidence="1" type="ORF">ACFO4R_02345</name>
</gene>